<dbReference type="Pfam" id="PF00403">
    <property type="entry name" value="HMA"/>
    <property type="match status" value="1"/>
</dbReference>
<name>K2ID87_9PROT</name>
<dbReference type="Gene3D" id="3.30.70.100">
    <property type="match status" value="1"/>
</dbReference>
<dbReference type="AlphaFoldDB" id="K2ID87"/>
<feature type="signal peptide" evidence="2">
    <location>
        <begin position="1"/>
        <end position="28"/>
    </location>
</feature>
<accession>K2ID87</accession>
<keyword evidence="2" id="KW-0732">Signal</keyword>
<protein>
    <submittedName>
        <fullName evidence="4">Heavy metal transport/detoxification protein</fullName>
    </submittedName>
</protein>
<proteinExistence type="predicted"/>
<dbReference type="PRINTS" id="PR00946">
    <property type="entry name" value="HGSCAVENGER"/>
</dbReference>
<dbReference type="SUPFAM" id="SSF55008">
    <property type="entry name" value="HMA, heavy metal-associated domain"/>
    <property type="match status" value="1"/>
</dbReference>
<evidence type="ECO:0000313" key="5">
    <source>
        <dbReference type="Proteomes" id="UP000006746"/>
    </source>
</evidence>
<reference evidence="4 5" key="1">
    <citation type="journal article" date="2012" name="J. Bacteriol.">
        <title>Genome Sequence of Oceanibaculum indicum Type Strain P24.</title>
        <authorList>
            <person name="Lai Q."/>
            <person name="Shao Z."/>
        </authorList>
    </citation>
    <scope>NUCLEOTIDE SEQUENCE [LARGE SCALE GENOMIC DNA]</scope>
    <source>
        <strain evidence="4 5">P24</strain>
    </source>
</reference>
<dbReference type="PATRIC" id="fig|1207063.3.peg.3627"/>
<dbReference type="InterPro" id="IPR036163">
    <property type="entry name" value="HMA_dom_sf"/>
</dbReference>
<evidence type="ECO:0000259" key="3">
    <source>
        <dbReference type="PROSITE" id="PS50846"/>
    </source>
</evidence>
<dbReference type="EMBL" id="AMRL01000041">
    <property type="protein sequence ID" value="EKE67941.1"/>
    <property type="molecule type" value="Genomic_DNA"/>
</dbReference>
<dbReference type="eggNOG" id="COG2608">
    <property type="taxonomic scope" value="Bacteria"/>
</dbReference>
<dbReference type="Proteomes" id="UP000006746">
    <property type="component" value="Unassembled WGS sequence"/>
</dbReference>
<evidence type="ECO:0000313" key="4">
    <source>
        <dbReference type="EMBL" id="EKE67941.1"/>
    </source>
</evidence>
<dbReference type="InterPro" id="IPR006121">
    <property type="entry name" value="HMA_dom"/>
</dbReference>
<sequence length="114" mass="11407">MNRSAMSLAALVALGLSGFGAFSSLAPAAAGTAAIVAAATERTETFAIENMTCALCPITVKTAMEYVDGVKSVKVNFDAKTATVVYDPSIATVEAIARASTNAGYPATPAGQGS</sequence>
<dbReference type="FunFam" id="3.30.70.100:FF:000001">
    <property type="entry name" value="ATPase copper transporting beta"/>
    <property type="match status" value="1"/>
</dbReference>
<feature type="domain" description="HMA" evidence="3">
    <location>
        <begin position="42"/>
        <end position="108"/>
    </location>
</feature>
<organism evidence="4 5">
    <name type="scientific">Oceanibaculum indicum P24</name>
    <dbReference type="NCBI Taxonomy" id="1207063"/>
    <lineage>
        <taxon>Bacteria</taxon>
        <taxon>Pseudomonadati</taxon>
        <taxon>Pseudomonadota</taxon>
        <taxon>Alphaproteobacteria</taxon>
        <taxon>Rhodospirillales</taxon>
        <taxon>Oceanibaculaceae</taxon>
        <taxon>Oceanibaculum</taxon>
    </lineage>
</organism>
<comment type="caution">
    <text evidence="4">The sequence shown here is derived from an EMBL/GenBank/DDBJ whole genome shotgun (WGS) entry which is preliminary data.</text>
</comment>
<dbReference type="RefSeq" id="WP_008946215.1">
    <property type="nucleotide sequence ID" value="NZ_AMRL01000041.1"/>
</dbReference>
<dbReference type="PROSITE" id="PS50846">
    <property type="entry name" value="HMA_2"/>
    <property type="match status" value="1"/>
</dbReference>
<dbReference type="GO" id="GO:0046872">
    <property type="term" value="F:metal ion binding"/>
    <property type="evidence" value="ECO:0007669"/>
    <property type="project" value="UniProtKB-KW"/>
</dbReference>
<keyword evidence="1" id="KW-0479">Metal-binding</keyword>
<feature type="chain" id="PRO_5003858770" evidence="2">
    <location>
        <begin position="29"/>
        <end position="114"/>
    </location>
</feature>
<evidence type="ECO:0000256" key="1">
    <source>
        <dbReference type="ARBA" id="ARBA00022723"/>
    </source>
</evidence>
<dbReference type="CDD" id="cd00371">
    <property type="entry name" value="HMA"/>
    <property type="match status" value="1"/>
</dbReference>
<evidence type="ECO:0000256" key="2">
    <source>
        <dbReference type="SAM" id="SignalP"/>
    </source>
</evidence>
<dbReference type="InterPro" id="IPR001802">
    <property type="entry name" value="MerP/CopZ"/>
</dbReference>
<keyword evidence="5" id="KW-1185">Reference proteome</keyword>
<gene>
    <name evidence="4" type="ORF">P24_18077</name>
</gene>
<dbReference type="STRING" id="1207063.P24_18077"/>